<keyword evidence="1" id="KW-0694">RNA-binding</keyword>
<reference evidence="4 5" key="1">
    <citation type="submission" date="2012-08" db="EMBL/GenBank/DDBJ databases">
        <title>Oryza genome evolution.</title>
        <authorList>
            <person name="Wing R.A."/>
        </authorList>
    </citation>
    <scope>NUCLEOTIDE SEQUENCE</scope>
</reference>
<protein>
    <recommendedName>
        <fullName evidence="3">DRBM domain-containing protein</fullName>
    </recommendedName>
</protein>
<proteinExistence type="predicted"/>
<sequence length="180" mass="19239">MTPFAASVLFAGNTYTGVAARNKKDAEQRAAYAAVKSILATKNTCMAKIIRSKENLITATTSVYNGGTANQEINNNPTNKALTFSPIKFTAPVIYKSYDGPSGMVPVAQPISSCPLAVQEPDIMPAADQASNPSAQAVHVSKKQKRNRTSGPEVKEEKFNIYLKAEEDDASKAQPGVKCI</sequence>
<dbReference type="Gene3D" id="3.30.160.20">
    <property type="match status" value="1"/>
</dbReference>
<feature type="domain" description="DRBM" evidence="3">
    <location>
        <begin position="1"/>
        <end position="40"/>
    </location>
</feature>
<keyword evidence="5" id="KW-1185">Reference proteome</keyword>
<dbReference type="EnsemblPlants" id="LPERR08G10940.1">
    <property type="protein sequence ID" value="LPERR08G10940.1"/>
    <property type="gene ID" value="LPERR08G10940"/>
</dbReference>
<dbReference type="STRING" id="77586.A0A0D9X7F8"/>
<dbReference type="HOGENOM" id="CLU_1498418_0_0_1"/>
<reference evidence="4" key="3">
    <citation type="submission" date="2015-04" db="UniProtKB">
        <authorList>
            <consortium name="EnsemblPlants"/>
        </authorList>
    </citation>
    <scope>IDENTIFICATION</scope>
</reference>
<reference evidence="5" key="2">
    <citation type="submission" date="2013-12" db="EMBL/GenBank/DDBJ databases">
        <authorList>
            <person name="Yu Y."/>
            <person name="Lee S."/>
            <person name="de Baynast K."/>
            <person name="Wissotski M."/>
            <person name="Liu L."/>
            <person name="Talag J."/>
            <person name="Goicoechea J."/>
            <person name="Angelova A."/>
            <person name="Jetty R."/>
            <person name="Kudrna D."/>
            <person name="Golser W."/>
            <person name="Rivera L."/>
            <person name="Zhang J."/>
            <person name="Wing R."/>
        </authorList>
    </citation>
    <scope>NUCLEOTIDE SEQUENCE</scope>
</reference>
<evidence type="ECO:0000256" key="1">
    <source>
        <dbReference type="PROSITE-ProRule" id="PRU00266"/>
    </source>
</evidence>
<dbReference type="SUPFAM" id="SSF54768">
    <property type="entry name" value="dsRNA-binding domain-like"/>
    <property type="match status" value="1"/>
</dbReference>
<evidence type="ECO:0000259" key="3">
    <source>
        <dbReference type="PROSITE" id="PS50137"/>
    </source>
</evidence>
<dbReference type="PROSITE" id="PS50137">
    <property type="entry name" value="DS_RBD"/>
    <property type="match status" value="1"/>
</dbReference>
<dbReference type="InterPro" id="IPR014720">
    <property type="entry name" value="dsRBD_dom"/>
</dbReference>
<dbReference type="AlphaFoldDB" id="A0A0D9X7F8"/>
<dbReference type="Gramene" id="LPERR08G10940.1">
    <property type="protein sequence ID" value="LPERR08G10940.1"/>
    <property type="gene ID" value="LPERR08G10940"/>
</dbReference>
<evidence type="ECO:0000313" key="5">
    <source>
        <dbReference type="Proteomes" id="UP000032180"/>
    </source>
</evidence>
<name>A0A0D9X7F8_9ORYZ</name>
<organism evidence="4 5">
    <name type="scientific">Leersia perrieri</name>
    <dbReference type="NCBI Taxonomy" id="77586"/>
    <lineage>
        <taxon>Eukaryota</taxon>
        <taxon>Viridiplantae</taxon>
        <taxon>Streptophyta</taxon>
        <taxon>Embryophyta</taxon>
        <taxon>Tracheophyta</taxon>
        <taxon>Spermatophyta</taxon>
        <taxon>Magnoliopsida</taxon>
        <taxon>Liliopsida</taxon>
        <taxon>Poales</taxon>
        <taxon>Poaceae</taxon>
        <taxon>BOP clade</taxon>
        <taxon>Oryzoideae</taxon>
        <taxon>Oryzeae</taxon>
        <taxon>Oryzinae</taxon>
        <taxon>Leersia</taxon>
    </lineage>
</organism>
<dbReference type="GO" id="GO:0003723">
    <property type="term" value="F:RNA binding"/>
    <property type="evidence" value="ECO:0007669"/>
    <property type="project" value="UniProtKB-UniRule"/>
</dbReference>
<dbReference type="Pfam" id="PF00035">
    <property type="entry name" value="dsrm"/>
    <property type="match status" value="1"/>
</dbReference>
<feature type="region of interest" description="Disordered" evidence="2">
    <location>
        <begin position="128"/>
        <end position="156"/>
    </location>
</feature>
<accession>A0A0D9X7F8</accession>
<evidence type="ECO:0000313" key="4">
    <source>
        <dbReference type="EnsemblPlants" id="LPERR08G10940.1"/>
    </source>
</evidence>
<dbReference type="Proteomes" id="UP000032180">
    <property type="component" value="Chromosome 8"/>
</dbReference>
<evidence type="ECO:0000256" key="2">
    <source>
        <dbReference type="SAM" id="MobiDB-lite"/>
    </source>
</evidence>